<dbReference type="InterPro" id="IPR044662">
    <property type="entry name" value="HS1/DABB1-like"/>
</dbReference>
<evidence type="ECO:0000259" key="2">
    <source>
        <dbReference type="PROSITE" id="PS51502"/>
    </source>
</evidence>
<keyword evidence="4" id="KW-1185">Reference proteome</keyword>
<evidence type="ECO:0000313" key="4">
    <source>
        <dbReference type="Proteomes" id="UP000796880"/>
    </source>
</evidence>
<gene>
    <name evidence="3" type="ORF">FNV43_RR17940</name>
</gene>
<dbReference type="InterPro" id="IPR013097">
    <property type="entry name" value="Dabb"/>
</dbReference>
<dbReference type="InterPro" id="IPR011008">
    <property type="entry name" value="Dimeric_a/b-barrel"/>
</dbReference>
<dbReference type="Pfam" id="PF07876">
    <property type="entry name" value="Dabb"/>
    <property type="match status" value="2"/>
</dbReference>
<reference evidence="3" key="1">
    <citation type="submission" date="2020-03" db="EMBL/GenBank/DDBJ databases">
        <title>A high-quality chromosome-level genome assembly of a woody plant with both climbing and erect habits, Rhamnella rubrinervis.</title>
        <authorList>
            <person name="Lu Z."/>
            <person name="Yang Y."/>
            <person name="Zhu X."/>
            <person name="Sun Y."/>
        </authorList>
    </citation>
    <scope>NUCLEOTIDE SEQUENCE</scope>
    <source>
        <strain evidence="3">BYM</strain>
        <tissue evidence="3">Leaf</tissue>
    </source>
</reference>
<proteinExistence type="predicted"/>
<dbReference type="PANTHER" id="PTHR33178:SF3">
    <property type="entry name" value="STRESS-RESPONSE A_B BARREL DOMAIN-CONTAINING PROTEIN UP3"/>
    <property type="match status" value="1"/>
</dbReference>
<dbReference type="Gene3D" id="3.30.70.100">
    <property type="match status" value="2"/>
</dbReference>
<feature type="domain" description="Stress-response A/B barrel" evidence="2">
    <location>
        <begin position="8"/>
        <end position="101"/>
    </location>
</feature>
<protein>
    <recommendedName>
        <fullName evidence="2">Stress-response A/B barrel domain-containing protein</fullName>
    </recommendedName>
</protein>
<name>A0A8K0GSE4_9ROSA</name>
<dbReference type="Proteomes" id="UP000796880">
    <property type="component" value="Unassembled WGS sequence"/>
</dbReference>
<evidence type="ECO:0000256" key="1">
    <source>
        <dbReference type="ARBA" id="ARBA00011738"/>
    </source>
</evidence>
<dbReference type="OrthoDB" id="42919at2759"/>
<comment type="caution">
    <text evidence="3">The sequence shown here is derived from an EMBL/GenBank/DDBJ whole genome shotgun (WGS) entry which is preliminary data.</text>
</comment>
<organism evidence="3 4">
    <name type="scientific">Rhamnella rubrinervis</name>
    <dbReference type="NCBI Taxonomy" id="2594499"/>
    <lineage>
        <taxon>Eukaryota</taxon>
        <taxon>Viridiplantae</taxon>
        <taxon>Streptophyta</taxon>
        <taxon>Embryophyta</taxon>
        <taxon>Tracheophyta</taxon>
        <taxon>Spermatophyta</taxon>
        <taxon>Magnoliopsida</taxon>
        <taxon>eudicotyledons</taxon>
        <taxon>Gunneridae</taxon>
        <taxon>Pentapetalae</taxon>
        <taxon>rosids</taxon>
        <taxon>fabids</taxon>
        <taxon>Rosales</taxon>
        <taxon>Rhamnaceae</taxon>
        <taxon>rhamnoid group</taxon>
        <taxon>Rhamneae</taxon>
        <taxon>Rhamnella</taxon>
    </lineage>
</organism>
<accession>A0A8K0GSE4</accession>
<sequence>MSSSQTIIEHIVLFKVKDNTEPSEVNAMVSRINSLRSLAQVLHITTGPLRSNRSPSLTFNYMLHSRYKSKDDLDAYTVHPNHVSVTKENVGLLDDIMAVDWVADDLRGPVVVLEGSALRFTILKLKEGSRDEAKSEILEAIVGMEDKIGEKTTQFTSGVNFSPGRAKGFSMAFLAVFKSQSELEAEDLVEMWANFEQKLNDYLETLIVLDYVVPPPPTASEPSHI</sequence>
<dbReference type="PROSITE" id="PS51502">
    <property type="entry name" value="S_R_A_B_BARREL"/>
    <property type="match status" value="2"/>
</dbReference>
<dbReference type="AlphaFoldDB" id="A0A8K0GSE4"/>
<dbReference type="EMBL" id="VOIH02000008">
    <property type="protein sequence ID" value="KAF3439662.1"/>
    <property type="molecule type" value="Genomic_DNA"/>
</dbReference>
<feature type="domain" description="Stress-response A/B barrel" evidence="2">
    <location>
        <begin position="117"/>
        <end position="211"/>
    </location>
</feature>
<dbReference type="PANTHER" id="PTHR33178">
    <property type="match status" value="1"/>
</dbReference>
<dbReference type="SMART" id="SM00886">
    <property type="entry name" value="Dabb"/>
    <property type="match status" value="2"/>
</dbReference>
<comment type="subunit">
    <text evidence="1">Homodimer.</text>
</comment>
<evidence type="ECO:0000313" key="3">
    <source>
        <dbReference type="EMBL" id="KAF3439662.1"/>
    </source>
</evidence>
<dbReference type="SUPFAM" id="SSF54909">
    <property type="entry name" value="Dimeric alpha+beta barrel"/>
    <property type="match status" value="2"/>
</dbReference>